<dbReference type="Pfam" id="PF02171">
    <property type="entry name" value="Piwi"/>
    <property type="match status" value="1"/>
</dbReference>
<dbReference type="Gene3D" id="3.30.420.10">
    <property type="entry name" value="Ribonuclease H-like superfamily/Ribonuclease H"/>
    <property type="match status" value="1"/>
</dbReference>
<dbReference type="PROSITE" id="PS50822">
    <property type="entry name" value="PIWI"/>
    <property type="match status" value="1"/>
</dbReference>
<evidence type="ECO:0000256" key="1">
    <source>
        <dbReference type="ARBA" id="ARBA00035012"/>
    </source>
</evidence>
<dbReference type="SUPFAM" id="SSF53098">
    <property type="entry name" value="Ribonuclease H-like"/>
    <property type="match status" value="1"/>
</dbReference>
<dbReference type="InterPro" id="IPR036397">
    <property type="entry name" value="RNaseH_sf"/>
</dbReference>
<protein>
    <recommendedName>
        <fullName evidence="2">Protein argonaute</fullName>
    </recommendedName>
</protein>
<dbReference type="EMBL" id="JBHSMA010000004">
    <property type="protein sequence ID" value="MFC5410872.1"/>
    <property type="molecule type" value="Genomic_DNA"/>
</dbReference>
<comment type="similarity">
    <text evidence="1">Belongs to the argonaute family. Long pAgo subfamily.</text>
</comment>
<accession>A0ABW0IIC7</accession>
<dbReference type="InterPro" id="IPR003165">
    <property type="entry name" value="Piwi"/>
</dbReference>
<dbReference type="InterPro" id="IPR012337">
    <property type="entry name" value="RNaseH-like_sf"/>
</dbReference>
<evidence type="ECO:0000313" key="5">
    <source>
        <dbReference type="Proteomes" id="UP001596106"/>
    </source>
</evidence>
<evidence type="ECO:0000313" key="4">
    <source>
        <dbReference type="EMBL" id="MFC5410872.1"/>
    </source>
</evidence>
<feature type="domain" description="Piwi" evidence="3">
    <location>
        <begin position="327"/>
        <end position="610"/>
    </location>
</feature>
<dbReference type="Gene3D" id="3.40.50.2300">
    <property type="match status" value="1"/>
</dbReference>
<evidence type="ECO:0000256" key="2">
    <source>
        <dbReference type="ARBA" id="ARBA00035032"/>
    </source>
</evidence>
<dbReference type="Proteomes" id="UP001596106">
    <property type="component" value="Unassembled WGS sequence"/>
</dbReference>
<comment type="caution">
    <text evidence="4">The sequence shown here is derived from an EMBL/GenBank/DDBJ whole genome shotgun (WGS) entry which is preliminary data.</text>
</comment>
<evidence type="ECO:0000259" key="3">
    <source>
        <dbReference type="PROSITE" id="PS50822"/>
    </source>
</evidence>
<name>A0ABW0IIC7_9BACT</name>
<keyword evidence="5" id="KW-1185">Reference proteome</keyword>
<sequence length="635" mass="73964">MNNIKLNFLPIEERDFTFPVYRMLRPEGKIEDIELHTYSLPEDSGSSDRTGYLVSFLPKDGFELFNAYFLDSRNMTKKFLIYSLVKCLKKSSTFPFEYIKAKYSGDRIEFTIQAFPQGRQIIYLSPYFFENKGTFGFLIDFRFVKHPHVPFDKEVQKLSLSLNSEGNSNKNYYSDKHRLINKFIEKAYIDFRTLPIDEISFVTVKDELCNVNSFQLSKKEYIFNNRNTSYSQFQGVRNFGPYQKVSADVNFIFIFHDKYRQFANELYLSLLGKLNPGTFPGFNIMFKIQFGLENVKRITLYNFDKESLDEAINKAKEFRINEPNKRYIALYIEDYDQNNDDDASEHYFYLKYNFIKEDFPLQVVNYRKLGLRNALKWSTSNLALQIFAKLGGIPWIVKPSNNNCLILGIGSSHKKDAKSGKISKYFAYTICLDSSGLYRSLDILADADTEESYLEQLQANLVALLVSGKFDAYKTCVLHLPFKIKHSEVTALTEAIQQIKLMNFVAIKINLESKFFGYSDHNTLVPYESSCVRLSKREFLVWFEGLLYGKEIVDKRLSNPVHIEFLNLEEPDNINMNTYLQDVLNLSGANWRGFNSKSIPISIYYSKIITEYTKAFEIIEGYSEGAISNKKPWFL</sequence>
<dbReference type="RefSeq" id="WP_379847016.1">
    <property type="nucleotide sequence ID" value="NZ_JBHSMA010000004.1"/>
</dbReference>
<reference evidence="5" key="1">
    <citation type="journal article" date="2019" name="Int. J. Syst. Evol. Microbiol.">
        <title>The Global Catalogue of Microorganisms (GCM) 10K type strain sequencing project: providing services to taxonomists for standard genome sequencing and annotation.</title>
        <authorList>
            <consortium name="The Broad Institute Genomics Platform"/>
            <consortium name="The Broad Institute Genome Sequencing Center for Infectious Disease"/>
            <person name="Wu L."/>
            <person name="Ma J."/>
        </authorList>
    </citation>
    <scope>NUCLEOTIDE SEQUENCE [LARGE SCALE GENOMIC DNA]</scope>
    <source>
        <strain evidence="5">CCUG 55250</strain>
    </source>
</reference>
<organism evidence="4 5">
    <name type="scientific">Larkinella bovis</name>
    <dbReference type="NCBI Taxonomy" id="683041"/>
    <lineage>
        <taxon>Bacteria</taxon>
        <taxon>Pseudomonadati</taxon>
        <taxon>Bacteroidota</taxon>
        <taxon>Cytophagia</taxon>
        <taxon>Cytophagales</taxon>
        <taxon>Spirosomataceae</taxon>
        <taxon>Larkinella</taxon>
    </lineage>
</organism>
<proteinExistence type="inferred from homology"/>
<dbReference type="SMART" id="SM00950">
    <property type="entry name" value="Piwi"/>
    <property type="match status" value="1"/>
</dbReference>
<gene>
    <name evidence="4" type="ORF">ACFPMF_16250</name>
</gene>